<evidence type="ECO:0000313" key="5">
    <source>
        <dbReference type="Proteomes" id="UP001642484"/>
    </source>
</evidence>
<dbReference type="PANTHER" id="PTHR12277:SF81">
    <property type="entry name" value="PROTEIN ABHD13"/>
    <property type="match status" value="1"/>
</dbReference>
<reference evidence="4 5" key="1">
    <citation type="submission" date="2024-02" db="EMBL/GenBank/DDBJ databases">
        <authorList>
            <person name="Chen Y."/>
            <person name="Shah S."/>
            <person name="Dougan E. K."/>
            <person name="Thang M."/>
            <person name="Chan C."/>
        </authorList>
    </citation>
    <scope>NUCLEOTIDE SEQUENCE [LARGE SCALE GENOMIC DNA]</scope>
</reference>
<dbReference type="EMBL" id="CAXAMN010022472">
    <property type="protein sequence ID" value="CAK9069875.1"/>
    <property type="molecule type" value="Genomic_DNA"/>
</dbReference>
<feature type="domain" description="AB hydrolase-1" evidence="3">
    <location>
        <begin position="468"/>
        <end position="545"/>
    </location>
</feature>
<keyword evidence="2" id="KW-1133">Transmembrane helix</keyword>
<keyword evidence="2" id="KW-0472">Membrane</keyword>
<dbReference type="SUPFAM" id="SSF53474">
    <property type="entry name" value="alpha/beta-Hydrolases"/>
    <property type="match status" value="1"/>
</dbReference>
<evidence type="ECO:0000256" key="2">
    <source>
        <dbReference type="SAM" id="Phobius"/>
    </source>
</evidence>
<name>A0ABP0P5A3_9DINO</name>
<keyword evidence="5" id="KW-1185">Reference proteome</keyword>
<proteinExistence type="predicted"/>
<sequence length="983" mass="107247">MALSLEVAWEASVFASCGAAQETTYSAYPRGMGAPLPGGMPLVKSFASQGLSARAGLAKKSDDAPPSAVATTGGMFSWVDQAKQIFTGTAPARKTSDRAPEYPKEQTRRSDANFSSAKAKVSRLVATAQLVRTGCRKCCSCLQGSPVLCLIITPLVVLIFILIAVFNVCLARLLTAPGAVLFNVLLLWLVLRLVVRVLVFPGSILLWRRNTEASYRAEMAKQFASHLEHLRGFVAEALGRAGDGHRTEATLEGTLLGLMVVEGLARNFRVQQRDQVKFTTEQVQLRGLVQAVEVWLSQAKVLDRRAEIPLNDWLQRHVQNVVKVPLRYAVNSTPLVSEAKAEAEGTLQRLEQLLHIFYDLQRSPDGLCASTRRFLRTPVVGSLNQLRAELLLRYSAQHYWVRTGGRKIDAVFISAKGDRDEALTESPDAKEDAPLKDLEPRGHVVVWCNPNAAYYETMAYESHWLDFYLSQGCSIFVFNYSGFGRSQGHPSPGRLSADGDAVVDFLRRRGFTQVAVHGRSIGGIAACRIARKNPDIVKVLVADRTFSTLAKAGGKASVEGEAAKYTFGDWAAKGLSLSATWADNVSNYVNTKCYKVMLCDPKDATIPDLAALRTAVAQKVLEQVPSSERFSYEARPGAKWALQRCREHPVGSNAGLDRMAEAWTFFEVLLSICDACDGGCVCQPRFGESKRSARQPVVGKPVVETETAPQAGDEDSRLVARPPTPAKVTVQWLQEHSDFVHFTMSPHIDLLRQAVDSLGSRFNASGLPLDEALGGHQEDAAEALQCFLCNLQVWGSLALRGASGEFSPMPRTAVDDDLELFLARGLSGTTASMSARLAKVAEQLTPSRMSDYHRQLARVGVARVRRDFRQQLSALQRSLDASVAQGDCPLSAAVLTHLREVEKFMTAIYRFFKCVDISGQGEVLGPRCCAWHICTTRPPSAVRSGALANASSSTPERAGDLERPDSGAGAEHCWKTLSASPCF</sequence>
<organism evidence="4 5">
    <name type="scientific">Durusdinium trenchii</name>
    <dbReference type="NCBI Taxonomy" id="1381693"/>
    <lineage>
        <taxon>Eukaryota</taxon>
        <taxon>Sar</taxon>
        <taxon>Alveolata</taxon>
        <taxon>Dinophyceae</taxon>
        <taxon>Suessiales</taxon>
        <taxon>Symbiodiniaceae</taxon>
        <taxon>Durusdinium</taxon>
    </lineage>
</organism>
<protein>
    <recommendedName>
        <fullName evidence="3">AB hydrolase-1 domain-containing protein</fullName>
    </recommendedName>
</protein>
<feature type="transmembrane region" description="Helical" evidence="2">
    <location>
        <begin position="180"/>
        <end position="207"/>
    </location>
</feature>
<feature type="compositionally biased region" description="Basic and acidic residues" evidence="1">
    <location>
        <begin position="94"/>
        <end position="109"/>
    </location>
</feature>
<feature type="transmembrane region" description="Helical" evidence="2">
    <location>
        <begin position="145"/>
        <end position="168"/>
    </location>
</feature>
<dbReference type="Proteomes" id="UP001642484">
    <property type="component" value="Unassembled WGS sequence"/>
</dbReference>
<dbReference type="InterPro" id="IPR000073">
    <property type="entry name" value="AB_hydrolase_1"/>
</dbReference>
<dbReference type="Gene3D" id="3.40.50.1820">
    <property type="entry name" value="alpha/beta hydrolase"/>
    <property type="match status" value="1"/>
</dbReference>
<gene>
    <name evidence="4" type="ORF">CCMP2556_LOCUS34358</name>
</gene>
<evidence type="ECO:0000313" key="4">
    <source>
        <dbReference type="EMBL" id="CAK9069875.1"/>
    </source>
</evidence>
<accession>A0ABP0P5A3</accession>
<evidence type="ECO:0000256" key="1">
    <source>
        <dbReference type="SAM" id="MobiDB-lite"/>
    </source>
</evidence>
<dbReference type="Pfam" id="PF00561">
    <property type="entry name" value="Abhydrolase_1"/>
    <property type="match status" value="1"/>
</dbReference>
<feature type="region of interest" description="Disordered" evidence="1">
    <location>
        <begin position="697"/>
        <end position="720"/>
    </location>
</feature>
<feature type="region of interest" description="Disordered" evidence="1">
    <location>
        <begin position="90"/>
        <end position="109"/>
    </location>
</feature>
<dbReference type="PANTHER" id="PTHR12277">
    <property type="entry name" value="ALPHA/BETA HYDROLASE DOMAIN-CONTAINING PROTEIN"/>
    <property type="match status" value="1"/>
</dbReference>
<comment type="caution">
    <text evidence="4">The sequence shown here is derived from an EMBL/GenBank/DDBJ whole genome shotgun (WGS) entry which is preliminary data.</text>
</comment>
<feature type="region of interest" description="Disordered" evidence="1">
    <location>
        <begin position="944"/>
        <end position="969"/>
    </location>
</feature>
<keyword evidence="2" id="KW-0812">Transmembrane</keyword>
<evidence type="ECO:0000259" key="3">
    <source>
        <dbReference type="Pfam" id="PF00561"/>
    </source>
</evidence>
<dbReference type="InterPro" id="IPR029058">
    <property type="entry name" value="AB_hydrolase_fold"/>
</dbReference>